<organism evidence="4 5">
    <name type="scientific">Bordetella pseudohinzii</name>
    <dbReference type="NCBI Taxonomy" id="1331258"/>
    <lineage>
        <taxon>Bacteria</taxon>
        <taxon>Pseudomonadati</taxon>
        <taxon>Pseudomonadota</taxon>
        <taxon>Betaproteobacteria</taxon>
        <taxon>Burkholderiales</taxon>
        <taxon>Alcaligenaceae</taxon>
        <taxon>Bordetella</taxon>
    </lineage>
</organism>
<feature type="coiled-coil region" evidence="1">
    <location>
        <begin position="475"/>
        <end position="594"/>
    </location>
</feature>
<evidence type="ECO:0000313" key="6">
    <source>
        <dbReference type="Proteomes" id="UP000092950"/>
    </source>
</evidence>
<evidence type="ECO:0000259" key="2">
    <source>
        <dbReference type="Pfam" id="PF13476"/>
    </source>
</evidence>
<dbReference type="GO" id="GO:0006302">
    <property type="term" value="P:double-strand break repair"/>
    <property type="evidence" value="ECO:0007669"/>
    <property type="project" value="InterPro"/>
</dbReference>
<dbReference type="Pfam" id="PF13476">
    <property type="entry name" value="AAA_23"/>
    <property type="match status" value="1"/>
</dbReference>
<reference evidence="3 6" key="2">
    <citation type="submission" date="2016-07" db="EMBL/GenBank/DDBJ databases">
        <title>Complete genome sequences of Bordetella pseudohinzii.</title>
        <authorList>
            <person name="Spilker T."/>
            <person name="Darrah R."/>
            <person name="LiPuma J.J."/>
        </authorList>
    </citation>
    <scope>NUCLEOTIDE SEQUENCE [LARGE SCALE GENOMIC DNA]</scope>
    <source>
        <strain evidence="3 6">HI4681</strain>
    </source>
</reference>
<proteinExistence type="predicted"/>
<dbReference type="InterPro" id="IPR027417">
    <property type="entry name" value="P-loop_NTPase"/>
</dbReference>
<dbReference type="PANTHER" id="PTHR41259">
    <property type="entry name" value="DOUBLE-STRAND BREAK REPAIR RAD50 ATPASE, PUTATIVE-RELATED"/>
    <property type="match status" value="1"/>
</dbReference>
<keyword evidence="1" id="KW-0175">Coiled coil</keyword>
<dbReference type="InterPro" id="IPR038729">
    <property type="entry name" value="Rad50/SbcC_AAA"/>
</dbReference>
<keyword evidence="6" id="KW-1185">Reference proteome</keyword>
<dbReference type="GO" id="GO:0016887">
    <property type="term" value="F:ATP hydrolysis activity"/>
    <property type="evidence" value="ECO:0007669"/>
    <property type="project" value="InterPro"/>
</dbReference>
<name>A0A0J6F525_9BORD</name>
<feature type="domain" description="Rad50/SbcC-type AAA" evidence="2">
    <location>
        <begin position="5"/>
        <end position="65"/>
    </location>
</feature>
<evidence type="ECO:0000313" key="5">
    <source>
        <dbReference type="Proteomes" id="UP000053096"/>
    </source>
</evidence>
<dbReference type="Proteomes" id="UP000092950">
    <property type="component" value="Chromosome"/>
</dbReference>
<protein>
    <submittedName>
        <fullName evidence="4">Chromosome partition protein Smc</fullName>
    </submittedName>
</protein>
<dbReference type="EMBL" id="CYTV01000001">
    <property type="protein sequence ID" value="CUI38308.1"/>
    <property type="molecule type" value="Genomic_DNA"/>
</dbReference>
<dbReference type="AlphaFoldDB" id="A0A0J6F525"/>
<dbReference type="PANTHER" id="PTHR41259:SF1">
    <property type="entry name" value="DOUBLE-STRAND BREAK REPAIR RAD50 ATPASE, PUTATIVE-RELATED"/>
    <property type="match status" value="1"/>
</dbReference>
<evidence type="ECO:0000313" key="3">
    <source>
        <dbReference type="EMBL" id="ANY16385.1"/>
    </source>
</evidence>
<sequence>MKLHRIALQEFRKFREPVALERLEPGLNIIAGPNEAGKSTYALALRAAFLERYNTSKVADLAPYGMSGARPSVTVAFEHAGRQYELRKQFLHRARCELLIDSQRLEGEAAEQALAQLLGFEIPGRGQSKPEHAGVPGLLWIAQGSGQDIAEPAQHAGAQVREALTRITGELASQDGDRLHAQVQEARAALLDARGGKPKGAYKAAEDNWARLGQAHDALLRERAELDADVDRLAQWRAEYEHNEREAPWLALEQQAAQARAQLQALARQEETVQRLRQDAAEAQRLAQALREQAARDQQDAETLGQLRADAAGAARSAAQAAEAAARAAQAREQAESALQAARATLETLQEARRQTEMRDALRRVINDEARLAAALEAAQAAEVQAADLETQWRQARIDAQGLAALRKLEQQGEGLRLRLEAAATRIRHVLEPGVSLALGGRDLQGEGEALLSEAAELRLPGLGSLLIQPGGQDLPALRRELADVQARLAQALSALGVSSLAQGEARLARAEQLERELAQARLALAAHAPQGLAARRAELAEAISTRERLQSQLTPQAPGEELAPRLAAAGDDLRRCQAQAEAAQRLAREAEAGHVQALGRAGALREQYESRQAVFDDEAQAARRAARAVQFTQAEQREQDCRRQAEEAEAALAAQRPDLVKQDAERYARSAGLARQAQQERHARLLQLQGRLEQAGAQGLGERLAETEAEWQRAGRLRDDYARRAAALDLLWRLLDEQRETATRRLLRPLSERLSHYLGLLFPGADLRLDDKLLPVALARADTEDALAALSFGTREQLGLLARLAYADLLRQAGRPTLLVLDDALVHADGSRRERVKRALFDAATRHQILLFTCHAEAWQDMGVAVRHLDALTR</sequence>
<dbReference type="RefSeq" id="WP_043209196.1">
    <property type="nucleotide sequence ID" value="NZ_CAJGUQ010000084.1"/>
</dbReference>
<dbReference type="OrthoDB" id="9764467at2"/>
<dbReference type="Gene3D" id="3.40.50.300">
    <property type="entry name" value="P-loop containing nucleotide triphosphate hydrolases"/>
    <property type="match status" value="2"/>
</dbReference>
<dbReference type="Proteomes" id="UP000053096">
    <property type="component" value="Unassembled WGS sequence"/>
</dbReference>
<dbReference type="KEGG" id="bpdz:BBN53_11075"/>
<dbReference type="SUPFAM" id="SSF52540">
    <property type="entry name" value="P-loop containing nucleoside triphosphate hydrolases"/>
    <property type="match status" value="1"/>
</dbReference>
<dbReference type="EMBL" id="CP016440">
    <property type="protein sequence ID" value="ANY16385.1"/>
    <property type="molecule type" value="Genomic_DNA"/>
</dbReference>
<gene>
    <name evidence="4" type="primary">smc_1</name>
    <name evidence="3" type="ORF">BBN53_11075</name>
    <name evidence="4" type="ORF">ERS370011_00341</name>
</gene>
<evidence type="ECO:0000313" key="4">
    <source>
        <dbReference type="EMBL" id="CUI38308.1"/>
    </source>
</evidence>
<reference evidence="4 5" key="1">
    <citation type="submission" date="2015-09" db="EMBL/GenBank/DDBJ databases">
        <authorList>
            <person name="Jackson K.R."/>
            <person name="Lunt B.L."/>
            <person name="Fisher J.N.B."/>
            <person name="Gardner A.V."/>
            <person name="Bailey M.E."/>
            <person name="Deus L.M."/>
            <person name="Earl A.S."/>
            <person name="Gibby P.D."/>
            <person name="Hartmann K.A."/>
            <person name="Liu J.E."/>
            <person name="Manci A.M."/>
            <person name="Nielsen D.A."/>
            <person name="Solomon M.B."/>
            <person name="Breakwell D.P."/>
            <person name="Burnett S.H."/>
            <person name="Grose J.H."/>
        </authorList>
    </citation>
    <scope>NUCLEOTIDE SEQUENCE [LARGE SCALE GENOMIC DNA]</scope>
    <source>
        <strain evidence="4 5">2789STDY5608636</strain>
    </source>
</reference>
<feature type="coiled-coil region" evidence="1">
    <location>
        <begin position="249"/>
        <end position="426"/>
    </location>
</feature>
<accession>A0A0M7CH24</accession>
<accession>A0A0J6F525</accession>
<evidence type="ECO:0000256" key="1">
    <source>
        <dbReference type="SAM" id="Coils"/>
    </source>
</evidence>